<keyword evidence="1 2" id="KW-0732">Signal</keyword>
<evidence type="ECO:0000313" key="4">
    <source>
        <dbReference type="Proteomes" id="UP000663828"/>
    </source>
</evidence>
<feature type="signal peptide" evidence="2">
    <location>
        <begin position="1"/>
        <end position="20"/>
    </location>
</feature>
<evidence type="ECO:0000256" key="2">
    <source>
        <dbReference type="SAM" id="SignalP"/>
    </source>
</evidence>
<comment type="caution">
    <text evidence="3">The sequence shown here is derived from an EMBL/GenBank/DDBJ whole genome shotgun (WGS) entry which is preliminary data.</text>
</comment>
<accession>A0A813VRX5</accession>
<proteinExistence type="predicted"/>
<reference evidence="3" key="1">
    <citation type="submission" date="2021-02" db="EMBL/GenBank/DDBJ databases">
        <authorList>
            <person name="Nowell W R."/>
        </authorList>
    </citation>
    <scope>NUCLEOTIDE SEQUENCE</scope>
</reference>
<organism evidence="3 4">
    <name type="scientific">Adineta ricciae</name>
    <name type="common">Rotifer</name>
    <dbReference type="NCBI Taxonomy" id="249248"/>
    <lineage>
        <taxon>Eukaryota</taxon>
        <taxon>Metazoa</taxon>
        <taxon>Spiralia</taxon>
        <taxon>Gnathifera</taxon>
        <taxon>Rotifera</taxon>
        <taxon>Eurotatoria</taxon>
        <taxon>Bdelloidea</taxon>
        <taxon>Adinetida</taxon>
        <taxon>Adinetidae</taxon>
        <taxon>Adineta</taxon>
    </lineage>
</organism>
<protein>
    <submittedName>
        <fullName evidence="3">Uncharacterized protein</fullName>
    </submittedName>
</protein>
<gene>
    <name evidence="3" type="ORF">XAT740_LOCUS4946</name>
</gene>
<name>A0A813VRX5_ADIRI</name>
<dbReference type="EMBL" id="CAJNOR010000209">
    <property type="protein sequence ID" value="CAF0840566.1"/>
    <property type="molecule type" value="Genomic_DNA"/>
</dbReference>
<evidence type="ECO:0000256" key="1">
    <source>
        <dbReference type="ARBA" id="ARBA00022729"/>
    </source>
</evidence>
<dbReference type="AlphaFoldDB" id="A0A813VRX5"/>
<dbReference type="PANTHER" id="PTHR33562">
    <property type="entry name" value="ATILLA, ISOFORM B-RELATED-RELATED"/>
    <property type="match status" value="1"/>
</dbReference>
<dbReference type="InterPro" id="IPR050975">
    <property type="entry name" value="Sleep_regulator"/>
</dbReference>
<dbReference type="Proteomes" id="UP000663828">
    <property type="component" value="Unassembled WGS sequence"/>
</dbReference>
<sequence length="234" mass="25499">MCVLVVILFYLIFLNKLSLTLKCYECTGYVPCGSGQTNLLVNCPGKCVVYKNQFDRGMIVRRCCYSNCGSEGLQKFEGRDAYVCSTDMCNGDQADPYLTGGSITTTTVEEGSGEEIQSTTTPVFVISTTTTIKTSQTTTVSCHECTGHYSGCGTSPHTIINNCRMCMVYKNVWDGNTIVRRCCYSNCGPANTVKQYEGRQTYFCASNLCNGIGSENTLPSTRGLLLADDSLPSN</sequence>
<evidence type="ECO:0000313" key="3">
    <source>
        <dbReference type="EMBL" id="CAF0840566.1"/>
    </source>
</evidence>
<keyword evidence="4" id="KW-1185">Reference proteome</keyword>
<feature type="chain" id="PRO_5032807893" evidence="2">
    <location>
        <begin position="21"/>
        <end position="234"/>
    </location>
</feature>